<reference evidence="1 2" key="1">
    <citation type="submission" date="2013-11" db="EMBL/GenBank/DDBJ databases">
        <title>The Genome Sequence of Phytophthora parasitica P1976.</title>
        <authorList>
            <consortium name="The Broad Institute Genomics Platform"/>
            <person name="Russ C."/>
            <person name="Tyler B."/>
            <person name="Panabieres F."/>
            <person name="Shan W."/>
            <person name="Tripathy S."/>
            <person name="Grunwald N."/>
            <person name="Machado M."/>
            <person name="Johnson C.S."/>
            <person name="Walker B."/>
            <person name="Young S."/>
            <person name="Zeng Q."/>
            <person name="Gargeya S."/>
            <person name="Fitzgerald M."/>
            <person name="Haas B."/>
            <person name="Abouelleil A."/>
            <person name="Allen A.W."/>
            <person name="Alvarado L."/>
            <person name="Arachchi H.M."/>
            <person name="Berlin A.M."/>
            <person name="Chapman S.B."/>
            <person name="Gainer-Dewar J."/>
            <person name="Goldberg J."/>
            <person name="Griggs A."/>
            <person name="Gujja S."/>
            <person name="Hansen M."/>
            <person name="Howarth C."/>
            <person name="Imamovic A."/>
            <person name="Ireland A."/>
            <person name="Larimer J."/>
            <person name="McCowan C."/>
            <person name="Murphy C."/>
            <person name="Pearson M."/>
            <person name="Poon T.W."/>
            <person name="Priest M."/>
            <person name="Roberts A."/>
            <person name="Saif S."/>
            <person name="Shea T."/>
            <person name="Sisk P."/>
            <person name="Sykes S."/>
            <person name="Wortman J."/>
            <person name="Nusbaum C."/>
            <person name="Birren B."/>
        </authorList>
    </citation>
    <scope>NUCLEOTIDE SEQUENCE [LARGE SCALE GENOMIC DNA]</scope>
    <source>
        <strain evidence="1 2">P1976</strain>
    </source>
</reference>
<comment type="caution">
    <text evidence="1">The sequence shown here is derived from an EMBL/GenBank/DDBJ whole genome shotgun (WGS) entry which is preliminary data.</text>
</comment>
<dbReference type="Proteomes" id="UP000028582">
    <property type="component" value="Unassembled WGS sequence"/>
</dbReference>
<sequence length="52" mass="6183">MAYRQQASRDSRRLMITVQMCFAALRCEQQVMHVSFNLPNSNYRVHDEGVYM</sequence>
<proteinExistence type="predicted"/>
<organism evidence="1 2">
    <name type="scientific">Phytophthora nicotianae P1976</name>
    <dbReference type="NCBI Taxonomy" id="1317066"/>
    <lineage>
        <taxon>Eukaryota</taxon>
        <taxon>Sar</taxon>
        <taxon>Stramenopiles</taxon>
        <taxon>Oomycota</taxon>
        <taxon>Peronosporomycetes</taxon>
        <taxon>Peronosporales</taxon>
        <taxon>Peronosporaceae</taxon>
        <taxon>Phytophthora</taxon>
    </lineage>
</organism>
<evidence type="ECO:0000313" key="1">
    <source>
        <dbReference type="EMBL" id="ETO84102.1"/>
    </source>
</evidence>
<name>A0A081AYZ1_PHYNI</name>
<dbReference type="AlphaFoldDB" id="A0A081AYZ1"/>
<accession>A0A081AYZ1</accession>
<dbReference type="EMBL" id="ANJA01000362">
    <property type="protein sequence ID" value="ETO84102.1"/>
    <property type="molecule type" value="Genomic_DNA"/>
</dbReference>
<evidence type="ECO:0000313" key="2">
    <source>
        <dbReference type="Proteomes" id="UP000028582"/>
    </source>
</evidence>
<gene>
    <name evidence="1" type="ORF">F444_01964</name>
</gene>
<protein>
    <submittedName>
        <fullName evidence="1">Uncharacterized protein</fullName>
    </submittedName>
</protein>